<proteinExistence type="predicted"/>
<gene>
    <name evidence="3" type="ORF">IAB63_06870</name>
</gene>
<feature type="domain" description="GerMN" evidence="2">
    <location>
        <begin position="70"/>
        <end position="162"/>
    </location>
</feature>
<dbReference type="InterPro" id="IPR019606">
    <property type="entry name" value="GerMN"/>
</dbReference>
<name>A0A9D1HGK8_9FIRM</name>
<feature type="compositionally biased region" description="Basic and acidic residues" evidence="1">
    <location>
        <begin position="335"/>
        <end position="344"/>
    </location>
</feature>
<feature type="region of interest" description="Disordered" evidence="1">
    <location>
        <begin position="322"/>
        <end position="381"/>
    </location>
</feature>
<evidence type="ECO:0000259" key="2">
    <source>
        <dbReference type="SMART" id="SM00909"/>
    </source>
</evidence>
<protein>
    <submittedName>
        <fullName evidence="3">GerMN domain-containing protein</fullName>
    </submittedName>
</protein>
<feature type="domain" description="GerMN" evidence="2">
    <location>
        <begin position="217"/>
        <end position="303"/>
    </location>
</feature>
<evidence type="ECO:0000313" key="3">
    <source>
        <dbReference type="EMBL" id="HIU02956.1"/>
    </source>
</evidence>
<dbReference type="EMBL" id="DVLT01000044">
    <property type="protein sequence ID" value="HIU02956.1"/>
    <property type="molecule type" value="Genomic_DNA"/>
</dbReference>
<dbReference type="Pfam" id="PF10646">
    <property type="entry name" value="Germane"/>
    <property type="match status" value="2"/>
</dbReference>
<evidence type="ECO:0000256" key="1">
    <source>
        <dbReference type="SAM" id="MobiDB-lite"/>
    </source>
</evidence>
<dbReference type="PROSITE" id="PS51257">
    <property type="entry name" value="PROKAR_LIPOPROTEIN"/>
    <property type="match status" value="1"/>
</dbReference>
<comment type="caution">
    <text evidence="3">The sequence shown here is derived from an EMBL/GenBank/DDBJ whole genome shotgun (WGS) entry which is preliminary data.</text>
</comment>
<dbReference type="SMART" id="SM00909">
    <property type="entry name" value="Germane"/>
    <property type="match status" value="2"/>
</dbReference>
<dbReference type="Proteomes" id="UP000824164">
    <property type="component" value="Unassembled WGS sequence"/>
</dbReference>
<dbReference type="AlphaFoldDB" id="A0A9D1HGK8"/>
<organism evidence="3 4">
    <name type="scientific">Candidatus Onthocola gallistercoris</name>
    <dbReference type="NCBI Taxonomy" id="2840876"/>
    <lineage>
        <taxon>Bacteria</taxon>
        <taxon>Bacillati</taxon>
        <taxon>Bacillota</taxon>
        <taxon>Bacilli</taxon>
        <taxon>Candidatus Onthocola</taxon>
    </lineage>
</organism>
<reference evidence="3" key="2">
    <citation type="journal article" date="2021" name="PeerJ">
        <title>Extensive microbial diversity within the chicken gut microbiome revealed by metagenomics and culture.</title>
        <authorList>
            <person name="Gilroy R."/>
            <person name="Ravi A."/>
            <person name="Getino M."/>
            <person name="Pursley I."/>
            <person name="Horton D.L."/>
            <person name="Alikhan N.F."/>
            <person name="Baker D."/>
            <person name="Gharbi K."/>
            <person name="Hall N."/>
            <person name="Watson M."/>
            <person name="Adriaenssens E.M."/>
            <person name="Foster-Nyarko E."/>
            <person name="Jarju S."/>
            <person name="Secka A."/>
            <person name="Antonio M."/>
            <person name="Oren A."/>
            <person name="Chaudhuri R.R."/>
            <person name="La Ragione R."/>
            <person name="Hildebrand F."/>
            <person name="Pallen M.J."/>
        </authorList>
    </citation>
    <scope>NUCLEOTIDE SEQUENCE</scope>
    <source>
        <strain evidence="3">CHK187-14744</strain>
    </source>
</reference>
<reference evidence="3" key="1">
    <citation type="submission" date="2020-10" db="EMBL/GenBank/DDBJ databases">
        <authorList>
            <person name="Gilroy R."/>
        </authorList>
    </citation>
    <scope>NUCLEOTIDE SEQUENCE</scope>
    <source>
        <strain evidence="3">CHK187-14744</strain>
    </source>
</reference>
<sequence length="381" mass="42789">MRKKSRWIGIFLCIFCVCAVLGGCAQIRSLFLTEDGQEVVTTAVSHRIYWINREETRIIEVAKEFASTEVEDLINECLADLSEAPDDNVYRSVLYGNVHVNNFTYDADSKQVTLYFDESYNEQSREAEILTRAAIVKTLTQFNDDIQYVSFVIGETPLTGDDGNTLLMRNKDFVLDINGNMEYVREDYVTLYFANDDRSALKVEDVVVKYLSKINLETAVVNSLISGPIHDDLHSAIPEDTRVNKVSVKEGICYVDLSKEFLQRVDDQSFALNVYSIVNSLTQLSGISRVQFMIDGEIFTESIDGVKIDGLIEKDMSFVEKQTKASDVEEDNPLDLEKEIRERGIGAPETEVQTEPAQSAVEESETAQAGSVEETPAVAQE</sequence>
<evidence type="ECO:0000313" key="4">
    <source>
        <dbReference type="Proteomes" id="UP000824164"/>
    </source>
</evidence>
<accession>A0A9D1HGK8</accession>